<dbReference type="SUPFAM" id="SSF161098">
    <property type="entry name" value="MetI-like"/>
    <property type="match status" value="1"/>
</dbReference>
<dbReference type="Gene3D" id="1.10.3720.10">
    <property type="entry name" value="MetI-like"/>
    <property type="match status" value="1"/>
</dbReference>
<feature type="transmembrane region" description="Helical" evidence="8">
    <location>
        <begin position="12"/>
        <end position="32"/>
    </location>
</feature>
<gene>
    <name evidence="10" type="ORF">IAA66_08935</name>
</gene>
<dbReference type="GO" id="GO:0005886">
    <property type="term" value="C:plasma membrane"/>
    <property type="evidence" value="ECO:0007669"/>
    <property type="project" value="UniProtKB-SubCell"/>
</dbReference>
<keyword evidence="4" id="KW-0997">Cell inner membrane</keyword>
<evidence type="ECO:0000256" key="7">
    <source>
        <dbReference type="ARBA" id="ARBA00023136"/>
    </source>
</evidence>
<dbReference type="Proteomes" id="UP000886819">
    <property type="component" value="Unassembled WGS sequence"/>
</dbReference>
<evidence type="ECO:0000313" key="11">
    <source>
        <dbReference type="Proteomes" id="UP000886819"/>
    </source>
</evidence>
<name>A0A9D0YZJ4_9FIRM</name>
<evidence type="ECO:0000256" key="2">
    <source>
        <dbReference type="ARBA" id="ARBA00022448"/>
    </source>
</evidence>
<evidence type="ECO:0000256" key="3">
    <source>
        <dbReference type="ARBA" id="ARBA00022475"/>
    </source>
</evidence>
<comment type="similarity">
    <text evidence="8">Belongs to the binding-protein-dependent transport system permease family.</text>
</comment>
<dbReference type="GO" id="GO:0055085">
    <property type="term" value="P:transmembrane transport"/>
    <property type="evidence" value="ECO:0007669"/>
    <property type="project" value="InterPro"/>
</dbReference>
<evidence type="ECO:0000256" key="1">
    <source>
        <dbReference type="ARBA" id="ARBA00004429"/>
    </source>
</evidence>
<dbReference type="AlphaFoldDB" id="A0A9D0YZJ4"/>
<dbReference type="PANTHER" id="PTHR43357:SF4">
    <property type="entry name" value="INNER MEMBRANE ABC TRANSPORTER PERMEASE PROTEIN YDCV"/>
    <property type="match status" value="1"/>
</dbReference>
<evidence type="ECO:0000256" key="4">
    <source>
        <dbReference type="ARBA" id="ARBA00022519"/>
    </source>
</evidence>
<dbReference type="EMBL" id="DVFI01000121">
    <property type="protein sequence ID" value="HIQ63688.1"/>
    <property type="molecule type" value="Genomic_DNA"/>
</dbReference>
<dbReference type="InterPro" id="IPR000515">
    <property type="entry name" value="MetI-like"/>
</dbReference>
<comment type="caution">
    <text evidence="10">The sequence shown here is derived from an EMBL/GenBank/DDBJ whole genome shotgun (WGS) entry which is preliminary data.</text>
</comment>
<feature type="transmembrane region" description="Helical" evidence="8">
    <location>
        <begin position="128"/>
        <end position="148"/>
    </location>
</feature>
<keyword evidence="6 8" id="KW-1133">Transmembrane helix</keyword>
<feature type="transmembrane region" description="Helical" evidence="8">
    <location>
        <begin position="66"/>
        <end position="91"/>
    </location>
</feature>
<sequence length="261" mass="28245">MKKTKLGPKLIVIFLMIYLFMPFVITGVYSLTDNWSNTILPSTFTLKFYVELFSEGRFWMSILRSVFVSALSVAAAVLVMTPLVFAVCAFTPRLEAVMKMITLIPYAIPGVISAVALLRAYGGTDIPMVLVLAGAYFILVMPLVYSGVNNAMHAIDIVPITEAARVLGASTLTTFLRIIVPGVAPGILVSTLLSFSTLFGEFVVANMLIGGSYETVQIYLDLVMKQTGHLSSAVVIIYVLIMTLICALVMKLSGGKPKNVA</sequence>
<dbReference type="CDD" id="cd06261">
    <property type="entry name" value="TM_PBP2"/>
    <property type="match status" value="1"/>
</dbReference>
<keyword evidence="5 8" id="KW-0812">Transmembrane</keyword>
<reference evidence="10" key="1">
    <citation type="submission" date="2020-10" db="EMBL/GenBank/DDBJ databases">
        <authorList>
            <person name="Gilroy R."/>
        </authorList>
    </citation>
    <scope>NUCLEOTIDE SEQUENCE</scope>
    <source>
        <strain evidence="10">ChiHile30-977</strain>
    </source>
</reference>
<feature type="transmembrane region" description="Helical" evidence="8">
    <location>
        <begin position="186"/>
        <end position="209"/>
    </location>
</feature>
<dbReference type="Pfam" id="PF00528">
    <property type="entry name" value="BPD_transp_1"/>
    <property type="match status" value="1"/>
</dbReference>
<organism evidence="10 11">
    <name type="scientific">Candidatus Avichristensenella intestinipullorum</name>
    <dbReference type="NCBI Taxonomy" id="2840693"/>
    <lineage>
        <taxon>Bacteria</taxon>
        <taxon>Bacillati</taxon>
        <taxon>Bacillota</taxon>
        <taxon>Clostridia</taxon>
        <taxon>Candidatus Avichristensenella</taxon>
    </lineage>
</organism>
<feature type="transmembrane region" description="Helical" evidence="8">
    <location>
        <begin position="230"/>
        <end position="250"/>
    </location>
</feature>
<evidence type="ECO:0000259" key="9">
    <source>
        <dbReference type="PROSITE" id="PS50928"/>
    </source>
</evidence>
<evidence type="ECO:0000256" key="6">
    <source>
        <dbReference type="ARBA" id="ARBA00022989"/>
    </source>
</evidence>
<feature type="transmembrane region" description="Helical" evidence="8">
    <location>
        <begin position="103"/>
        <end position="122"/>
    </location>
</feature>
<keyword evidence="3" id="KW-1003">Cell membrane</keyword>
<dbReference type="PROSITE" id="PS50928">
    <property type="entry name" value="ABC_TM1"/>
    <property type="match status" value="1"/>
</dbReference>
<comment type="subcellular location">
    <subcellularLocation>
        <location evidence="1">Cell inner membrane</location>
        <topology evidence="1">Multi-pass membrane protein</topology>
    </subcellularLocation>
    <subcellularLocation>
        <location evidence="8">Cell membrane</location>
        <topology evidence="8">Multi-pass membrane protein</topology>
    </subcellularLocation>
</comment>
<keyword evidence="7 8" id="KW-0472">Membrane</keyword>
<dbReference type="PANTHER" id="PTHR43357">
    <property type="entry name" value="INNER MEMBRANE ABC TRANSPORTER PERMEASE PROTEIN YDCV"/>
    <property type="match status" value="1"/>
</dbReference>
<accession>A0A9D0YZJ4</accession>
<keyword evidence="2 8" id="KW-0813">Transport</keyword>
<protein>
    <submittedName>
        <fullName evidence="10">ABC transporter permease subunit</fullName>
    </submittedName>
</protein>
<dbReference type="InterPro" id="IPR035906">
    <property type="entry name" value="MetI-like_sf"/>
</dbReference>
<evidence type="ECO:0000256" key="8">
    <source>
        <dbReference type="RuleBase" id="RU363032"/>
    </source>
</evidence>
<proteinExistence type="inferred from homology"/>
<evidence type="ECO:0000256" key="5">
    <source>
        <dbReference type="ARBA" id="ARBA00022692"/>
    </source>
</evidence>
<feature type="domain" description="ABC transmembrane type-1" evidence="9">
    <location>
        <begin position="62"/>
        <end position="249"/>
    </location>
</feature>
<reference evidence="10" key="2">
    <citation type="journal article" date="2021" name="PeerJ">
        <title>Extensive microbial diversity within the chicken gut microbiome revealed by metagenomics and culture.</title>
        <authorList>
            <person name="Gilroy R."/>
            <person name="Ravi A."/>
            <person name="Getino M."/>
            <person name="Pursley I."/>
            <person name="Horton D.L."/>
            <person name="Alikhan N.F."/>
            <person name="Baker D."/>
            <person name="Gharbi K."/>
            <person name="Hall N."/>
            <person name="Watson M."/>
            <person name="Adriaenssens E.M."/>
            <person name="Foster-Nyarko E."/>
            <person name="Jarju S."/>
            <person name="Secka A."/>
            <person name="Antonio M."/>
            <person name="Oren A."/>
            <person name="Chaudhuri R.R."/>
            <person name="La Ragione R."/>
            <person name="Hildebrand F."/>
            <person name="Pallen M.J."/>
        </authorList>
    </citation>
    <scope>NUCLEOTIDE SEQUENCE</scope>
    <source>
        <strain evidence="10">ChiHile30-977</strain>
    </source>
</reference>
<evidence type="ECO:0000313" key="10">
    <source>
        <dbReference type="EMBL" id="HIQ63688.1"/>
    </source>
</evidence>